<evidence type="ECO:0000256" key="7">
    <source>
        <dbReference type="RuleBase" id="RU363032"/>
    </source>
</evidence>
<dbReference type="GO" id="GO:0043190">
    <property type="term" value="C:ATP-binding cassette (ABC) transporter complex"/>
    <property type="evidence" value="ECO:0007669"/>
    <property type="project" value="TreeGrafter"/>
</dbReference>
<feature type="transmembrane region" description="Helical" evidence="7">
    <location>
        <begin position="219"/>
        <end position="241"/>
    </location>
</feature>
<feature type="transmembrane region" description="Helical" evidence="7">
    <location>
        <begin position="170"/>
        <end position="188"/>
    </location>
</feature>
<keyword evidence="2 7" id="KW-0813">Transport</keyword>
<feature type="transmembrane region" description="Helical" evidence="7">
    <location>
        <begin position="373"/>
        <end position="390"/>
    </location>
</feature>
<sequence>MSTTETLPATQNAAGVETPAWSADAPASVSAPDAAPTAVAADPWTGEPMADTAALASASDPWADAGATPSVDAADPWAEASDGGASAAAADPWATSDGGAAADWLSSGAATPDAAPDTGLAALWHQWQTDGLPIQGWINDGLAWSVDHLRPFFQSVRAPIDATLTGVTDLLLAVPMPAMIVLATLLAWQFAGRTLAIGTAVSLAAVAVLGIWPDAMVTLALVLTALLFCVLIGLPAGVLLASSDRTQRWTRPLLDAMQTTPAFVYLVPVVMLFGIGNVPGVIVTIVFALPPLIRLTNLGIRQVRPDLIEASRAYGASPWQLLWKVQLPLAMPSIMAGINQALMLSLSMVVIASMIAVGGLGQMVLRGIGRLDMGLATVGGLGIVLLAIVLDRLTQAMGVPRRGSDRWWQNGPVGLVARLARPRATAQAPATPAATEPSAPKADAAAKAASPAAQRSAAAPAKPRSLPGQPAV</sequence>
<feature type="compositionally biased region" description="Low complexity" evidence="8">
    <location>
        <begin position="423"/>
        <end position="463"/>
    </location>
</feature>
<gene>
    <name evidence="10" type="ORF">SAMN05428957_10694</name>
</gene>
<dbReference type="OrthoDB" id="9806809at2"/>
<feature type="compositionally biased region" description="Low complexity" evidence="8">
    <location>
        <begin position="78"/>
        <end position="94"/>
    </location>
</feature>
<dbReference type="Pfam" id="PF00528">
    <property type="entry name" value="BPD_transp_1"/>
    <property type="match status" value="1"/>
</dbReference>
<feature type="transmembrane region" description="Helical" evidence="7">
    <location>
        <begin position="262"/>
        <end position="289"/>
    </location>
</feature>
<keyword evidence="3" id="KW-1003">Cell membrane</keyword>
<organism evidence="10 11">
    <name type="scientific">Oryzisolibacter propanilivorax</name>
    <dbReference type="NCBI Taxonomy" id="1527607"/>
    <lineage>
        <taxon>Bacteria</taxon>
        <taxon>Pseudomonadati</taxon>
        <taxon>Pseudomonadota</taxon>
        <taxon>Betaproteobacteria</taxon>
        <taxon>Burkholderiales</taxon>
        <taxon>Comamonadaceae</taxon>
        <taxon>Oryzisolibacter</taxon>
    </lineage>
</organism>
<comment type="similarity">
    <text evidence="7">Belongs to the binding-protein-dependent transport system permease family.</text>
</comment>
<dbReference type="PROSITE" id="PS50928">
    <property type="entry name" value="ABC_TM1"/>
    <property type="match status" value="1"/>
</dbReference>
<evidence type="ECO:0000256" key="2">
    <source>
        <dbReference type="ARBA" id="ARBA00022448"/>
    </source>
</evidence>
<evidence type="ECO:0000256" key="5">
    <source>
        <dbReference type="ARBA" id="ARBA00022989"/>
    </source>
</evidence>
<dbReference type="GO" id="GO:0015871">
    <property type="term" value="P:choline transport"/>
    <property type="evidence" value="ECO:0007669"/>
    <property type="project" value="TreeGrafter"/>
</dbReference>
<keyword evidence="5 7" id="KW-1133">Transmembrane helix</keyword>
<protein>
    <submittedName>
        <fullName evidence="10">Glycine betaine/proline transport system permease protein</fullName>
    </submittedName>
</protein>
<comment type="subcellular location">
    <subcellularLocation>
        <location evidence="1 7">Cell membrane</location>
        <topology evidence="1 7">Multi-pass membrane protein</topology>
    </subcellularLocation>
</comment>
<feature type="region of interest" description="Disordered" evidence="8">
    <location>
        <begin position="423"/>
        <end position="472"/>
    </location>
</feature>
<dbReference type="STRING" id="1527607.SAMN05428957_10694"/>
<dbReference type="GO" id="GO:0031460">
    <property type="term" value="P:glycine betaine transport"/>
    <property type="evidence" value="ECO:0007669"/>
    <property type="project" value="TreeGrafter"/>
</dbReference>
<feature type="transmembrane region" description="Helical" evidence="7">
    <location>
        <begin position="341"/>
        <end position="361"/>
    </location>
</feature>
<keyword evidence="11" id="KW-1185">Reference proteome</keyword>
<keyword evidence="4 7" id="KW-0812">Transmembrane</keyword>
<evidence type="ECO:0000313" key="11">
    <source>
        <dbReference type="Proteomes" id="UP000198552"/>
    </source>
</evidence>
<evidence type="ECO:0000313" key="10">
    <source>
        <dbReference type="EMBL" id="SDM46365.1"/>
    </source>
</evidence>
<proteinExistence type="inferred from homology"/>
<dbReference type="Gene3D" id="1.10.3720.10">
    <property type="entry name" value="MetI-like"/>
    <property type="match status" value="1"/>
</dbReference>
<dbReference type="PANTHER" id="PTHR47737:SF1">
    <property type="entry name" value="GLYCINE BETAINE_PROLINE BETAINE TRANSPORT SYSTEM PERMEASE PROTEIN PROW"/>
    <property type="match status" value="1"/>
</dbReference>
<dbReference type="GO" id="GO:0005275">
    <property type="term" value="F:amine transmembrane transporter activity"/>
    <property type="evidence" value="ECO:0007669"/>
    <property type="project" value="TreeGrafter"/>
</dbReference>
<evidence type="ECO:0000256" key="8">
    <source>
        <dbReference type="SAM" id="MobiDB-lite"/>
    </source>
</evidence>
<dbReference type="GO" id="GO:0015226">
    <property type="term" value="F:carnitine transmembrane transporter activity"/>
    <property type="evidence" value="ECO:0007669"/>
    <property type="project" value="TreeGrafter"/>
</dbReference>
<feature type="compositionally biased region" description="Polar residues" evidence="8">
    <location>
        <begin position="1"/>
        <end position="13"/>
    </location>
</feature>
<evidence type="ECO:0000256" key="3">
    <source>
        <dbReference type="ARBA" id="ARBA00022475"/>
    </source>
</evidence>
<name>A0A1G9TGV6_9BURK</name>
<accession>A0A1G9TGV6</accession>
<evidence type="ECO:0000259" key="9">
    <source>
        <dbReference type="PROSITE" id="PS50928"/>
    </source>
</evidence>
<dbReference type="EMBL" id="FNHP01000006">
    <property type="protein sequence ID" value="SDM46365.1"/>
    <property type="molecule type" value="Genomic_DNA"/>
</dbReference>
<evidence type="ECO:0000256" key="4">
    <source>
        <dbReference type="ARBA" id="ARBA00022692"/>
    </source>
</evidence>
<feature type="region of interest" description="Disordered" evidence="8">
    <location>
        <begin position="1"/>
        <end position="94"/>
    </location>
</feature>
<dbReference type="CDD" id="cd06261">
    <property type="entry name" value="TM_PBP2"/>
    <property type="match status" value="1"/>
</dbReference>
<keyword evidence="6 7" id="KW-0472">Membrane</keyword>
<dbReference type="Proteomes" id="UP000198552">
    <property type="component" value="Unassembled WGS sequence"/>
</dbReference>
<evidence type="ECO:0000256" key="1">
    <source>
        <dbReference type="ARBA" id="ARBA00004651"/>
    </source>
</evidence>
<feature type="domain" description="ABC transmembrane type-1" evidence="9">
    <location>
        <begin position="215"/>
        <end position="394"/>
    </location>
</feature>
<feature type="compositionally biased region" description="Low complexity" evidence="8">
    <location>
        <begin position="19"/>
        <end position="45"/>
    </location>
</feature>
<reference evidence="11" key="1">
    <citation type="submission" date="2016-10" db="EMBL/GenBank/DDBJ databases">
        <authorList>
            <person name="Varghese N."/>
            <person name="Submissions S."/>
        </authorList>
    </citation>
    <scope>NUCLEOTIDE SEQUENCE [LARGE SCALE GENOMIC DNA]</scope>
    <source>
        <strain evidence="11">EPL6</strain>
    </source>
</reference>
<dbReference type="PANTHER" id="PTHR47737">
    <property type="entry name" value="GLYCINE BETAINE/PROLINE BETAINE TRANSPORT SYSTEM PERMEASE PROTEIN PROW"/>
    <property type="match status" value="1"/>
</dbReference>
<dbReference type="InterPro" id="IPR000515">
    <property type="entry name" value="MetI-like"/>
</dbReference>
<dbReference type="InterPro" id="IPR035906">
    <property type="entry name" value="MetI-like_sf"/>
</dbReference>
<evidence type="ECO:0000256" key="6">
    <source>
        <dbReference type="ARBA" id="ARBA00023136"/>
    </source>
</evidence>
<dbReference type="FunFam" id="1.10.3720.10:FF:000001">
    <property type="entry name" value="Glycine betaine ABC transporter, permease"/>
    <property type="match status" value="1"/>
</dbReference>
<dbReference type="AlphaFoldDB" id="A0A1G9TGV6"/>
<feature type="transmembrane region" description="Helical" evidence="7">
    <location>
        <begin position="195"/>
        <end position="213"/>
    </location>
</feature>
<dbReference type="NCBIfam" id="NF008196">
    <property type="entry name" value="PRK10952.1"/>
    <property type="match status" value="1"/>
</dbReference>
<dbReference type="SUPFAM" id="SSF161098">
    <property type="entry name" value="MetI-like"/>
    <property type="match status" value="1"/>
</dbReference>